<dbReference type="RefSeq" id="WP_311558536.1">
    <property type="nucleotide sequence ID" value="NZ_JAVREJ010000016.1"/>
</dbReference>
<gene>
    <name evidence="4" type="ORF">RM445_21085</name>
</gene>
<reference evidence="5" key="1">
    <citation type="submission" date="2023-07" db="EMBL/GenBank/DDBJ databases">
        <title>30 novel species of actinomycetes from the DSMZ collection.</title>
        <authorList>
            <person name="Nouioui I."/>
        </authorList>
    </citation>
    <scope>NUCLEOTIDE SEQUENCE [LARGE SCALE GENOMIC DNA]</scope>
    <source>
        <strain evidence="5">DSM 45834</strain>
    </source>
</reference>
<evidence type="ECO:0000313" key="4">
    <source>
        <dbReference type="EMBL" id="MDT0352028.1"/>
    </source>
</evidence>
<feature type="transmembrane region" description="Helical" evidence="1">
    <location>
        <begin position="262"/>
        <end position="283"/>
    </location>
</feature>
<organism evidence="4 5">
    <name type="scientific">Pseudonocardia charpentierae</name>
    <dbReference type="NCBI Taxonomy" id="3075545"/>
    <lineage>
        <taxon>Bacteria</taxon>
        <taxon>Bacillati</taxon>
        <taxon>Actinomycetota</taxon>
        <taxon>Actinomycetes</taxon>
        <taxon>Pseudonocardiales</taxon>
        <taxon>Pseudonocardiaceae</taxon>
        <taxon>Pseudonocardia</taxon>
    </lineage>
</organism>
<proteinExistence type="predicted"/>
<name>A0ABU2NG94_9PSEU</name>
<keyword evidence="4" id="KW-0012">Acyltransferase</keyword>
<dbReference type="InterPro" id="IPR002656">
    <property type="entry name" value="Acyl_transf_3_dom"/>
</dbReference>
<feature type="domain" description="Acyltransferase 3" evidence="2">
    <location>
        <begin position="18"/>
        <end position="345"/>
    </location>
</feature>
<dbReference type="PANTHER" id="PTHR23028:SF53">
    <property type="entry name" value="ACYL_TRANSF_3 DOMAIN-CONTAINING PROTEIN"/>
    <property type="match status" value="1"/>
</dbReference>
<evidence type="ECO:0000313" key="5">
    <source>
        <dbReference type="Proteomes" id="UP001183202"/>
    </source>
</evidence>
<keyword evidence="1" id="KW-1133">Transmembrane helix</keyword>
<feature type="domain" description="SGNH" evidence="3">
    <location>
        <begin position="441"/>
        <end position="658"/>
    </location>
</feature>
<dbReference type="GO" id="GO:0016746">
    <property type="term" value="F:acyltransferase activity"/>
    <property type="evidence" value="ECO:0007669"/>
    <property type="project" value="UniProtKB-KW"/>
</dbReference>
<comment type="caution">
    <text evidence="4">The sequence shown here is derived from an EMBL/GenBank/DDBJ whole genome shotgun (WGS) entry which is preliminary data.</text>
</comment>
<feature type="transmembrane region" description="Helical" evidence="1">
    <location>
        <begin position="328"/>
        <end position="349"/>
    </location>
</feature>
<dbReference type="InterPro" id="IPR050879">
    <property type="entry name" value="Acyltransferase_3"/>
</dbReference>
<evidence type="ECO:0000259" key="3">
    <source>
        <dbReference type="Pfam" id="PF19040"/>
    </source>
</evidence>
<keyword evidence="1" id="KW-0812">Transmembrane</keyword>
<dbReference type="PANTHER" id="PTHR23028">
    <property type="entry name" value="ACETYLTRANSFERASE"/>
    <property type="match status" value="1"/>
</dbReference>
<feature type="transmembrane region" description="Helical" evidence="1">
    <location>
        <begin position="304"/>
        <end position="322"/>
    </location>
</feature>
<dbReference type="Proteomes" id="UP001183202">
    <property type="component" value="Unassembled WGS sequence"/>
</dbReference>
<dbReference type="EC" id="2.3.1.-" evidence="4"/>
<feature type="transmembrane region" description="Helical" evidence="1">
    <location>
        <begin position="179"/>
        <end position="199"/>
    </location>
</feature>
<feature type="transmembrane region" description="Helical" evidence="1">
    <location>
        <begin position="238"/>
        <end position="256"/>
    </location>
</feature>
<dbReference type="EMBL" id="JAVREJ010000016">
    <property type="protein sequence ID" value="MDT0352028.1"/>
    <property type="molecule type" value="Genomic_DNA"/>
</dbReference>
<evidence type="ECO:0000259" key="2">
    <source>
        <dbReference type="Pfam" id="PF01757"/>
    </source>
</evidence>
<dbReference type="InterPro" id="IPR043968">
    <property type="entry name" value="SGNH"/>
</dbReference>
<accession>A0ABU2NG94</accession>
<feature type="transmembrane region" description="Helical" evidence="1">
    <location>
        <begin position="361"/>
        <end position="378"/>
    </location>
</feature>
<keyword evidence="1" id="KW-0472">Membrane</keyword>
<feature type="transmembrane region" description="Helical" evidence="1">
    <location>
        <begin position="43"/>
        <end position="60"/>
    </location>
</feature>
<protein>
    <submittedName>
        <fullName evidence="4">Acyltransferase family protein</fullName>
        <ecNumber evidence="4">2.3.1.-</ecNumber>
    </submittedName>
</protein>
<evidence type="ECO:0000256" key="1">
    <source>
        <dbReference type="SAM" id="Phobius"/>
    </source>
</evidence>
<feature type="transmembrane region" description="Helical" evidence="1">
    <location>
        <begin position="81"/>
        <end position="100"/>
    </location>
</feature>
<dbReference type="Pfam" id="PF19040">
    <property type="entry name" value="SGNH"/>
    <property type="match status" value="1"/>
</dbReference>
<sequence length="667" mass="71088">MGGTGPASASLVRVHRPELQGLRAVAVALVVVYHVWFGRVSGGVDVFFVVSGFLLTGQLARAADRGPLALGRRWSRTLVRLLPCAVVVLVATVAAGMLLLPEGRWPQTLREVAAAALFLENWQLAADTVDYAARSNMSSPVQHFWSLSIQGQFFLVWPLLVALVALAARGDAARIRAHLTVAVLGVFAASLTFSVVLTATNQPLAYFHSLTRLWEFALGGLLALTIDTVRLPRRTRVHMGWVGLIGLLACGAVLQVDNIFPGIVALWPTGCAVLVLLAGVTGARGGADRLLTSRPLRYVGDLSYPLYLWHWPVLVFTLVLTGRDRLDLANGAVVVALSVVLAVLTHHLVEKPVPALPGGGYRVAVAGLVAVFLASGMWQVEAVQRASGAGQVGDIRYPGALALAAGDPEPAPLLPPPVSVTDDWVRIEHWDCAPMTRFPMDACTRPVEAPQRRIVVVGDSHAQQLSGALVPIADRHGWQLTVIARGACPFSTVSEVVPDEPDCLAWGDAAAAEIADLHPDAVVTLASRDVRAGLTEQTPSGFVARWQQLAQLGIPVLAIRDNPRFDRSMPDCVQSIQVQQAGDDPAAPVCGVDRAAVYAPEPPWTHLPDVPSNVRFLDIADRVCGPDLCPAVIGNVLVYLDDNHLTASYSTSMSPLVESDVLAAIGL</sequence>
<keyword evidence="4" id="KW-0808">Transferase</keyword>
<dbReference type="Pfam" id="PF01757">
    <property type="entry name" value="Acyl_transf_3"/>
    <property type="match status" value="1"/>
</dbReference>
<keyword evidence="5" id="KW-1185">Reference proteome</keyword>
<feature type="transmembrane region" description="Helical" evidence="1">
    <location>
        <begin position="144"/>
        <end position="167"/>
    </location>
</feature>